<dbReference type="AlphaFoldDB" id="A0AAW3H9A6"/>
<gene>
    <name evidence="2" type="ORF">SG71_25315</name>
</gene>
<protein>
    <submittedName>
        <fullName evidence="2">Transposase</fullName>
    </submittedName>
</protein>
<organism evidence="2 3">
    <name type="scientific">Enterobacter chengduensis</name>
    <dbReference type="NCBI Taxonomy" id="2494701"/>
    <lineage>
        <taxon>Bacteria</taxon>
        <taxon>Pseudomonadati</taxon>
        <taxon>Pseudomonadota</taxon>
        <taxon>Gammaproteobacteria</taxon>
        <taxon>Enterobacterales</taxon>
        <taxon>Enterobacteriaceae</taxon>
        <taxon>Enterobacter</taxon>
        <taxon>Enterobacter cloacae complex</taxon>
    </lineage>
</organism>
<name>A0AAW3H9A6_9ENTR</name>
<feature type="domain" description="Tn3 transposase DDE" evidence="1">
    <location>
        <begin position="105"/>
        <end position="226"/>
    </location>
</feature>
<dbReference type="Proteomes" id="UP000033354">
    <property type="component" value="Unassembled WGS sequence"/>
</dbReference>
<dbReference type="GO" id="GO:0006313">
    <property type="term" value="P:DNA transposition"/>
    <property type="evidence" value="ECO:0007669"/>
    <property type="project" value="InterPro"/>
</dbReference>
<feature type="non-terminal residue" evidence="2">
    <location>
        <position position="226"/>
    </location>
</feature>
<dbReference type="RefSeq" id="WP_045891026.1">
    <property type="nucleotide sequence ID" value="NZ_JZKT01000130.1"/>
</dbReference>
<comment type="caution">
    <text evidence="2">The sequence shown here is derived from an EMBL/GenBank/DDBJ whole genome shotgun (WGS) entry which is preliminary data.</text>
</comment>
<evidence type="ECO:0000313" key="3">
    <source>
        <dbReference type="Proteomes" id="UP000033354"/>
    </source>
</evidence>
<sequence>SDRWGNPREKLLQGEEWQAQRVPVCRALGHPTDGHKGVQQLAVQLDETWKTVASRFEGNAEVHICHDGKHPSLTISSLEKLEEPTSLHRLNSRVRLLLPPVDLTELLLEIDARTGFTREFTHVSESGARAQDLHISLCAVLMAEACNIGLEPLIKHNIPALTRHRLSWVKQNYLRAETLVSANARLVDFQSTLELAGRWGGGEVASADGMRFVTPVKTVNSGPNRK</sequence>
<feature type="non-terminal residue" evidence="2">
    <location>
        <position position="1"/>
    </location>
</feature>
<accession>A0AAW3H9A6</accession>
<dbReference type="Pfam" id="PF01526">
    <property type="entry name" value="DDE_Tnp_Tn3"/>
    <property type="match status" value="1"/>
</dbReference>
<keyword evidence="3" id="KW-1185">Reference proteome</keyword>
<evidence type="ECO:0000313" key="2">
    <source>
        <dbReference type="EMBL" id="KJX24378.1"/>
    </source>
</evidence>
<dbReference type="InterPro" id="IPR002513">
    <property type="entry name" value="Tn3_Tnp_DDE_dom"/>
</dbReference>
<dbReference type="EMBL" id="JZKT01000130">
    <property type="protein sequence ID" value="KJX24378.1"/>
    <property type="molecule type" value="Genomic_DNA"/>
</dbReference>
<proteinExistence type="predicted"/>
<reference evidence="2 3" key="1">
    <citation type="submission" date="2015-02" db="EMBL/GenBank/DDBJ databases">
        <authorList>
            <person name="Adams M."/>
            <person name="Sutton G."/>
            <person name="Nelson K."/>
            <person name="Bonomo R."/>
            <person name="McCorrison J."/>
            <person name="Sanka R."/>
            <person name="Brinkac L."/>
            <person name="Nierman W."/>
        </authorList>
    </citation>
    <scope>NUCLEOTIDE SEQUENCE [LARGE SCALE GENOMIC DNA]</scope>
    <source>
        <strain evidence="2 3">CIDEIMsCOL9</strain>
    </source>
</reference>
<dbReference type="GO" id="GO:0004803">
    <property type="term" value="F:transposase activity"/>
    <property type="evidence" value="ECO:0007669"/>
    <property type="project" value="InterPro"/>
</dbReference>
<evidence type="ECO:0000259" key="1">
    <source>
        <dbReference type="Pfam" id="PF01526"/>
    </source>
</evidence>